<organism evidence="1 2">
    <name type="scientific">Pisolithus tinctorius Marx 270</name>
    <dbReference type="NCBI Taxonomy" id="870435"/>
    <lineage>
        <taxon>Eukaryota</taxon>
        <taxon>Fungi</taxon>
        <taxon>Dikarya</taxon>
        <taxon>Basidiomycota</taxon>
        <taxon>Agaricomycotina</taxon>
        <taxon>Agaricomycetes</taxon>
        <taxon>Agaricomycetidae</taxon>
        <taxon>Boletales</taxon>
        <taxon>Sclerodermatineae</taxon>
        <taxon>Pisolithaceae</taxon>
        <taxon>Pisolithus</taxon>
    </lineage>
</organism>
<dbReference type="AlphaFoldDB" id="A0A0C3P951"/>
<protein>
    <submittedName>
        <fullName evidence="1">Uncharacterized protein</fullName>
    </submittedName>
</protein>
<dbReference type="OrthoDB" id="203440at2759"/>
<accession>A0A0C3P951</accession>
<evidence type="ECO:0000313" key="1">
    <source>
        <dbReference type="EMBL" id="KIO04054.1"/>
    </source>
</evidence>
<proteinExistence type="predicted"/>
<reference evidence="1 2" key="1">
    <citation type="submission" date="2014-04" db="EMBL/GenBank/DDBJ databases">
        <authorList>
            <consortium name="DOE Joint Genome Institute"/>
            <person name="Kuo A."/>
            <person name="Kohler A."/>
            <person name="Costa M.D."/>
            <person name="Nagy L.G."/>
            <person name="Floudas D."/>
            <person name="Copeland A."/>
            <person name="Barry K.W."/>
            <person name="Cichocki N."/>
            <person name="Veneault-Fourrey C."/>
            <person name="LaButti K."/>
            <person name="Lindquist E.A."/>
            <person name="Lipzen A."/>
            <person name="Lundell T."/>
            <person name="Morin E."/>
            <person name="Murat C."/>
            <person name="Sun H."/>
            <person name="Tunlid A."/>
            <person name="Henrissat B."/>
            <person name="Grigoriev I.V."/>
            <person name="Hibbett D.S."/>
            <person name="Martin F."/>
            <person name="Nordberg H.P."/>
            <person name="Cantor M.N."/>
            <person name="Hua S.X."/>
        </authorList>
    </citation>
    <scope>NUCLEOTIDE SEQUENCE [LARGE SCALE GENOMIC DNA]</scope>
    <source>
        <strain evidence="1 2">Marx 270</strain>
    </source>
</reference>
<keyword evidence="2" id="KW-1185">Reference proteome</keyword>
<dbReference type="InParanoid" id="A0A0C3P951"/>
<reference evidence="2" key="2">
    <citation type="submission" date="2015-01" db="EMBL/GenBank/DDBJ databases">
        <title>Evolutionary Origins and Diversification of the Mycorrhizal Mutualists.</title>
        <authorList>
            <consortium name="DOE Joint Genome Institute"/>
            <consortium name="Mycorrhizal Genomics Consortium"/>
            <person name="Kohler A."/>
            <person name="Kuo A."/>
            <person name="Nagy L.G."/>
            <person name="Floudas D."/>
            <person name="Copeland A."/>
            <person name="Barry K.W."/>
            <person name="Cichocki N."/>
            <person name="Veneault-Fourrey C."/>
            <person name="LaButti K."/>
            <person name="Lindquist E.A."/>
            <person name="Lipzen A."/>
            <person name="Lundell T."/>
            <person name="Morin E."/>
            <person name="Murat C."/>
            <person name="Riley R."/>
            <person name="Ohm R."/>
            <person name="Sun H."/>
            <person name="Tunlid A."/>
            <person name="Henrissat B."/>
            <person name="Grigoriev I.V."/>
            <person name="Hibbett D.S."/>
            <person name="Martin F."/>
        </authorList>
    </citation>
    <scope>NUCLEOTIDE SEQUENCE [LARGE SCALE GENOMIC DNA]</scope>
    <source>
        <strain evidence="2">Marx 270</strain>
    </source>
</reference>
<gene>
    <name evidence="1" type="ORF">M404DRAFT_1000880</name>
</gene>
<name>A0A0C3P951_PISTI</name>
<dbReference type="HOGENOM" id="CLU_2886771_0_0_1"/>
<sequence>MIEWGTVLERIRVRESKMRYQIEKLVRLVRESPNAIPKVRRLRLSDVSIRPFDIWVESPEFSS</sequence>
<dbReference type="Proteomes" id="UP000054217">
    <property type="component" value="Unassembled WGS sequence"/>
</dbReference>
<dbReference type="EMBL" id="KN831973">
    <property type="protein sequence ID" value="KIO04054.1"/>
    <property type="molecule type" value="Genomic_DNA"/>
</dbReference>
<evidence type="ECO:0000313" key="2">
    <source>
        <dbReference type="Proteomes" id="UP000054217"/>
    </source>
</evidence>